<reference evidence="2 3" key="1">
    <citation type="submission" date="2023-07" db="EMBL/GenBank/DDBJ databases">
        <title>Genomic Encyclopedia of Type Strains, Phase IV (KMG-IV): sequencing the most valuable type-strain genomes for metagenomic binning, comparative biology and taxonomic classification.</title>
        <authorList>
            <person name="Goeker M."/>
        </authorList>
    </citation>
    <scope>NUCLEOTIDE SEQUENCE [LARGE SCALE GENOMIC DNA]</scope>
    <source>
        <strain evidence="2 3">DSM 19092</strain>
    </source>
</reference>
<feature type="region of interest" description="Disordered" evidence="1">
    <location>
        <begin position="21"/>
        <end position="45"/>
    </location>
</feature>
<accession>A0ABT9VSW8</accession>
<evidence type="ECO:0000313" key="3">
    <source>
        <dbReference type="Proteomes" id="UP001225646"/>
    </source>
</evidence>
<sequence length="45" mass="5151">MRLGGKKIVDGKAKDIINEMKEDKHSKNKKKFLNEAKSIAKKHSK</sequence>
<comment type="caution">
    <text evidence="2">The sequence shown here is derived from an EMBL/GenBank/DDBJ whole genome shotgun (WGS) entry which is preliminary data.</text>
</comment>
<protein>
    <submittedName>
        <fullName evidence="2">Uncharacterized protein</fullName>
    </submittedName>
</protein>
<dbReference type="RefSeq" id="WP_160299043.1">
    <property type="nucleotide sequence ID" value="NZ_JAUSTR010000047.1"/>
</dbReference>
<evidence type="ECO:0000313" key="2">
    <source>
        <dbReference type="EMBL" id="MDQ0164086.1"/>
    </source>
</evidence>
<dbReference type="EMBL" id="JAUSTR010000047">
    <property type="protein sequence ID" value="MDQ0164086.1"/>
    <property type="molecule type" value="Genomic_DNA"/>
</dbReference>
<organism evidence="2 3">
    <name type="scientific">Aeribacillus alveayuensis</name>
    <dbReference type="NCBI Taxonomy" id="279215"/>
    <lineage>
        <taxon>Bacteria</taxon>
        <taxon>Bacillati</taxon>
        <taxon>Bacillota</taxon>
        <taxon>Bacilli</taxon>
        <taxon>Bacillales</taxon>
        <taxon>Bacillaceae</taxon>
        <taxon>Aeribacillus</taxon>
    </lineage>
</organism>
<keyword evidence="3" id="KW-1185">Reference proteome</keyword>
<dbReference type="Proteomes" id="UP001225646">
    <property type="component" value="Unassembled WGS sequence"/>
</dbReference>
<proteinExistence type="predicted"/>
<name>A0ABT9VSW8_9BACI</name>
<evidence type="ECO:0000256" key="1">
    <source>
        <dbReference type="SAM" id="MobiDB-lite"/>
    </source>
</evidence>
<gene>
    <name evidence="2" type="ORF">J2S06_003231</name>
</gene>